<sequence length="81" mass="8930">MSSVVQRIIGIDHAELGLDYPLVRDTSIRADPDVIVICNSSMDETDHKFAAKAVQSGHVVYLVQDKAQAPEITEWLQIPLA</sequence>
<comment type="caution">
    <text evidence="1">The sequence shown here is derived from an EMBL/GenBank/DDBJ whole genome shotgun (WGS) entry which is preliminary data.</text>
</comment>
<dbReference type="Proteomes" id="UP000076489">
    <property type="component" value="Unassembled WGS sequence"/>
</dbReference>
<reference evidence="2" key="1">
    <citation type="submission" date="2016-03" db="EMBL/GenBank/DDBJ databases">
        <authorList>
            <person name="Ray J."/>
            <person name="Price M."/>
            <person name="Deutschbauer A."/>
        </authorList>
    </citation>
    <scope>NUCLEOTIDE SEQUENCE [LARGE SCALE GENOMIC DNA]</scope>
    <source>
        <strain evidence="2">FW300-N1B4</strain>
    </source>
</reference>
<name>A0A166QRA9_PSEFL</name>
<accession>A0A166QRA9</accession>
<proteinExistence type="predicted"/>
<dbReference type="AlphaFoldDB" id="A0A166QRA9"/>
<evidence type="ECO:0000313" key="2">
    <source>
        <dbReference type="Proteomes" id="UP000076489"/>
    </source>
</evidence>
<protein>
    <submittedName>
        <fullName evidence="1">Uncharacterized protein</fullName>
    </submittedName>
</protein>
<dbReference type="RefSeq" id="WP_063340780.1">
    <property type="nucleotide sequence ID" value="NZ_LUKJ01000002.1"/>
</dbReference>
<gene>
    <name evidence="1" type="ORF">A1D17_04100</name>
</gene>
<evidence type="ECO:0000313" key="1">
    <source>
        <dbReference type="EMBL" id="KZN20733.1"/>
    </source>
</evidence>
<organism evidence="1 2">
    <name type="scientific">Pseudomonas fluorescens</name>
    <dbReference type="NCBI Taxonomy" id="294"/>
    <lineage>
        <taxon>Bacteria</taxon>
        <taxon>Pseudomonadati</taxon>
        <taxon>Pseudomonadota</taxon>
        <taxon>Gammaproteobacteria</taxon>
        <taxon>Pseudomonadales</taxon>
        <taxon>Pseudomonadaceae</taxon>
        <taxon>Pseudomonas</taxon>
    </lineage>
</organism>
<reference evidence="1 2" key="2">
    <citation type="journal article" date="2018" name="Nature">
        <title>Mutant phenotypes for thousands of bacterial genes of unknown function.</title>
        <authorList>
            <person name="Price M.N."/>
            <person name="Wetmore K.M."/>
            <person name="Waters R.J."/>
            <person name="Callaghan M."/>
            <person name="Ray J."/>
            <person name="Liu H."/>
            <person name="Kuehl J.V."/>
            <person name="Melnyk R.A."/>
            <person name="Lamson J.S."/>
            <person name="Suh Y."/>
            <person name="Carlson H.K."/>
            <person name="Esquivel Z."/>
            <person name="Sadeeshkumar H."/>
            <person name="Chakraborty R."/>
            <person name="Zane G.M."/>
            <person name="Rubin B.E."/>
            <person name="Wall J.D."/>
            <person name="Visel A."/>
            <person name="Bristow J."/>
            <person name="Blow M.J."/>
            <person name="Arkin A.P."/>
            <person name="Deutschbauer A.M."/>
        </authorList>
    </citation>
    <scope>NUCLEOTIDE SEQUENCE [LARGE SCALE GENOMIC DNA]</scope>
    <source>
        <strain evidence="1 2">FW300-N1B4</strain>
    </source>
</reference>
<dbReference type="EMBL" id="LUKJ01000002">
    <property type="protein sequence ID" value="KZN20733.1"/>
    <property type="molecule type" value="Genomic_DNA"/>
</dbReference>